<dbReference type="Gene3D" id="3.30.160.250">
    <property type="match status" value="1"/>
</dbReference>
<dbReference type="SUPFAM" id="SSF143100">
    <property type="entry name" value="TTHA1013/TTHA0281-like"/>
    <property type="match status" value="1"/>
</dbReference>
<organism evidence="2 3">
    <name type="scientific">Candidatus Kuenenbacteria bacterium CG1_02_38_13</name>
    <dbReference type="NCBI Taxonomy" id="1805235"/>
    <lineage>
        <taxon>Bacteria</taxon>
        <taxon>Candidatus Kueneniibacteriota</taxon>
    </lineage>
</organism>
<reference evidence="2 3" key="1">
    <citation type="journal article" date="2016" name="Environ. Microbiol.">
        <title>Genomic resolution of a cold subsurface aquifer community provides metabolic insights for novel microbes adapted to high CO concentrations.</title>
        <authorList>
            <person name="Probst A.J."/>
            <person name="Castelle C.J."/>
            <person name="Singh A."/>
            <person name="Brown C.T."/>
            <person name="Anantharaman K."/>
            <person name="Sharon I."/>
            <person name="Hug L.A."/>
            <person name="Burstein D."/>
            <person name="Emerson J.B."/>
            <person name="Thomas B.C."/>
            <person name="Banfield J.F."/>
        </authorList>
    </citation>
    <scope>NUCLEOTIDE SEQUENCE [LARGE SCALE GENOMIC DNA]</scope>
    <source>
        <strain evidence="2">CG1_02_38_13</strain>
    </source>
</reference>
<comment type="caution">
    <text evidence="2">The sequence shown here is derived from an EMBL/GenBank/DDBJ whole genome shotgun (WGS) entry which is preliminary data.</text>
</comment>
<evidence type="ECO:0000313" key="2">
    <source>
        <dbReference type="EMBL" id="OIO16264.1"/>
    </source>
</evidence>
<dbReference type="PANTHER" id="PTHR34504">
    <property type="entry name" value="ANTITOXIN HICB"/>
    <property type="match status" value="1"/>
</dbReference>
<dbReference type="InterPro" id="IPR031807">
    <property type="entry name" value="HicB-like"/>
</dbReference>
<dbReference type="AlphaFoldDB" id="A0A1J4TXD1"/>
<accession>A0A1J4TXD1</accession>
<gene>
    <name evidence="2" type="ORF">AUJ29_03070</name>
</gene>
<sequence length="85" mass="9453">MKTLNYNIILKPEKDGGYTVIVPSLHGCVTYGKDLNQAKTMAEDAIKGYIKSLVKHRESVPSDDLSYVSTVNFSVPKLTKKMVYA</sequence>
<dbReference type="Pfam" id="PF15919">
    <property type="entry name" value="HicB_lk_antitox"/>
    <property type="match status" value="1"/>
</dbReference>
<evidence type="ECO:0000313" key="3">
    <source>
        <dbReference type="Proteomes" id="UP000182465"/>
    </source>
</evidence>
<name>A0A1J4TXD1_9BACT</name>
<dbReference type="EMBL" id="MNVB01000065">
    <property type="protein sequence ID" value="OIO16264.1"/>
    <property type="molecule type" value="Genomic_DNA"/>
</dbReference>
<evidence type="ECO:0000259" key="1">
    <source>
        <dbReference type="Pfam" id="PF15919"/>
    </source>
</evidence>
<proteinExistence type="predicted"/>
<feature type="domain" description="HicB-like antitoxin of toxin-antitoxin system" evidence="1">
    <location>
        <begin position="6"/>
        <end position="62"/>
    </location>
</feature>
<dbReference type="InterPro" id="IPR035069">
    <property type="entry name" value="TTHA1013/TTHA0281-like"/>
</dbReference>
<protein>
    <recommendedName>
        <fullName evidence="1">HicB-like antitoxin of toxin-antitoxin system domain-containing protein</fullName>
    </recommendedName>
</protein>
<dbReference type="Proteomes" id="UP000182465">
    <property type="component" value="Unassembled WGS sequence"/>
</dbReference>
<dbReference type="InterPro" id="IPR051404">
    <property type="entry name" value="TA_system_antitoxin"/>
</dbReference>
<dbReference type="PANTHER" id="PTHR34504:SF2">
    <property type="entry name" value="UPF0150 PROTEIN SSL0259"/>
    <property type="match status" value="1"/>
</dbReference>